<name>A0ABS1XRX8_9ACTN</name>
<evidence type="ECO:0000256" key="1">
    <source>
        <dbReference type="SAM" id="Phobius"/>
    </source>
</evidence>
<evidence type="ECO:0000313" key="2">
    <source>
        <dbReference type="EMBL" id="MBM0232017.1"/>
    </source>
</evidence>
<comment type="caution">
    <text evidence="2">The sequence shown here is derived from an EMBL/GenBank/DDBJ whole genome shotgun (WGS) entry which is preliminary data.</text>
</comment>
<feature type="transmembrane region" description="Helical" evidence="1">
    <location>
        <begin position="88"/>
        <end position="118"/>
    </location>
</feature>
<feature type="transmembrane region" description="Helical" evidence="1">
    <location>
        <begin position="34"/>
        <end position="52"/>
    </location>
</feature>
<keyword evidence="1" id="KW-0812">Transmembrane</keyword>
<dbReference type="Proteomes" id="UP000601027">
    <property type="component" value="Unassembled WGS sequence"/>
</dbReference>
<reference evidence="2 3" key="1">
    <citation type="submission" date="2021-01" db="EMBL/GenBank/DDBJ databases">
        <title>Draft genome sequence of Micromonospora sp. strain STR1_7.</title>
        <authorList>
            <person name="Karlyshev A."/>
            <person name="Jawad R."/>
        </authorList>
    </citation>
    <scope>NUCLEOTIDE SEQUENCE [LARGE SCALE GENOMIC DNA]</scope>
    <source>
        <strain evidence="2 3">STR1-7</strain>
    </source>
</reference>
<keyword evidence="3" id="KW-1185">Reference proteome</keyword>
<dbReference type="RefSeq" id="WP_203174459.1">
    <property type="nucleotide sequence ID" value="NZ_JAEVHM010000029.1"/>
</dbReference>
<organism evidence="2 3">
    <name type="scientific">Micromonospora parastrephiae</name>
    <dbReference type="NCBI Taxonomy" id="2806101"/>
    <lineage>
        <taxon>Bacteria</taxon>
        <taxon>Bacillati</taxon>
        <taxon>Actinomycetota</taxon>
        <taxon>Actinomycetes</taxon>
        <taxon>Micromonosporales</taxon>
        <taxon>Micromonosporaceae</taxon>
        <taxon>Micromonospora</taxon>
    </lineage>
</organism>
<keyword evidence="1" id="KW-0472">Membrane</keyword>
<feature type="transmembrane region" description="Helical" evidence="1">
    <location>
        <begin position="6"/>
        <end position="22"/>
    </location>
</feature>
<feature type="transmembrane region" description="Helical" evidence="1">
    <location>
        <begin position="58"/>
        <end position="76"/>
    </location>
</feature>
<proteinExistence type="predicted"/>
<keyword evidence="1" id="KW-1133">Transmembrane helix</keyword>
<evidence type="ECO:0000313" key="3">
    <source>
        <dbReference type="Proteomes" id="UP000601027"/>
    </source>
</evidence>
<protein>
    <submittedName>
        <fullName evidence="2">Uncharacterized protein</fullName>
    </submittedName>
</protein>
<dbReference type="EMBL" id="JAEVHM010000029">
    <property type="protein sequence ID" value="MBM0232017.1"/>
    <property type="molecule type" value="Genomic_DNA"/>
</dbReference>
<sequence>MIGLATVGAIVGVLLVGVVVLVRRPADARGVLRWSALAITVLVVAVLTPLTVDDSGIAASYLLGVPVAAAALPVLAQRVGRLARVADLMAALVITVWGLLLGLGIGGAFLPAVVLLVASAAATGAPRASATTRL</sequence>
<gene>
    <name evidence="2" type="ORF">JNW91_09150</name>
</gene>
<accession>A0ABS1XRX8</accession>